<sequence length="33" mass="3596">MFSDETAINAIEGCGFGVVDIKDVLIFKIESFS</sequence>
<accession>A0A820HLI5</accession>
<feature type="non-terminal residue" evidence="1">
    <location>
        <position position="33"/>
    </location>
</feature>
<proteinExistence type="predicted"/>
<evidence type="ECO:0000313" key="1">
    <source>
        <dbReference type="EMBL" id="CAF4295052.1"/>
    </source>
</evidence>
<organism evidence="1 2">
    <name type="scientific">Rotaria sordida</name>
    <dbReference type="NCBI Taxonomy" id="392033"/>
    <lineage>
        <taxon>Eukaryota</taxon>
        <taxon>Metazoa</taxon>
        <taxon>Spiralia</taxon>
        <taxon>Gnathifera</taxon>
        <taxon>Rotifera</taxon>
        <taxon>Eurotatoria</taxon>
        <taxon>Bdelloidea</taxon>
        <taxon>Philodinida</taxon>
        <taxon>Philodinidae</taxon>
        <taxon>Rotaria</taxon>
    </lineage>
</organism>
<name>A0A820HLI5_9BILA</name>
<dbReference type="Proteomes" id="UP000663823">
    <property type="component" value="Unassembled WGS sequence"/>
</dbReference>
<dbReference type="AlphaFoldDB" id="A0A820HLI5"/>
<evidence type="ECO:0000313" key="2">
    <source>
        <dbReference type="Proteomes" id="UP000663823"/>
    </source>
</evidence>
<protein>
    <submittedName>
        <fullName evidence="1">Uncharacterized protein</fullName>
    </submittedName>
</protein>
<reference evidence="1" key="1">
    <citation type="submission" date="2021-02" db="EMBL/GenBank/DDBJ databases">
        <authorList>
            <person name="Nowell W R."/>
        </authorList>
    </citation>
    <scope>NUCLEOTIDE SEQUENCE</scope>
</reference>
<gene>
    <name evidence="1" type="ORF">OTI717_LOCUS41859</name>
</gene>
<dbReference type="EMBL" id="CAJOAX010045263">
    <property type="protein sequence ID" value="CAF4295052.1"/>
    <property type="molecule type" value="Genomic_DNA"/>
</dbReference>
<comment type="caution">
    <text evidence="1">The sequence shown here is derived from an EMBL/GenBank/DDBJ whole genome shotgun (WGS) entry which is preliminary data.</text>
</comment>